<dbReference type="AlphaFoldDB" id="A0A834MBM4"/>
<proteinExistence type="predicted"/>
<organism evidence="2 3">
    <name type="scientific">Rhynchophorus ferrugineus</name>
    <name type="common">Red palm weevil</name>
    <name type="synonym">Curculio ferrugineus</name>
    <dbReference type="NCBI Taxonomy" id="354439"/>
    <lineage>
        <taxon>Eukaryota</taxon>
        <taxon>Metazoa</taxon>
        <taxon>Ecdysozoa</taxon>
        <taxon>Arthropoda</taxon>
        <taxon>Hexapoda</taxon>
        <taxon>Insecta</taxon>
        <taxon>Pterygota</taxon>
        <taxon>Neoptera</taxon>
        <taxon>Endopterygota</taxon>
        <taxon>Coleoptera</taxon>
        <taxon>Polyphaga</taxon>
        <taxon>Cucujiformia</taxon>
        <taxon>Curculionidae</taxon>
        <taxon>Dryophthorinae</taxon>
        <taxon>Rhynchophorus</taxon>
    </lineage>
</organism>
<protein>
    <submittedName>
        <fullName evidence="2">Uncharacterized protein</fullName>
    </submittedName>
</protein>
<feature type="region of interest" description="Disordered" evidence="1">
    <location>
        <begin position="71"/>
        <end position="90"/>
    </location>
</feature>
<comment type="caution">
    <text evidence="2">The sequence shown here is derived from an EMBL/GenBank/DDBJ whole genome shotgun (WGS) entry which is preliminary data.</text>
</comment>
<dbReference type="EMBL" id="JAACXV010013877">
    <property type="protein sequence ID" value="KAF7271949.1"/>
    <property type="molecule type" value="Genomic_DNA"/>
</dbReference>
<sequence>MIIEYLWCKQLHCDKSIQALHSVSFTDFRRSTLITSHHRWMLRRALTLTNYHQPSNLAPISAVVNVAPPPTLHWGEATPGRRRPPTSLMR</sequence>
<evidence type="ECO:0000256" key="1">
    <source>
        <dbReference type="SAM" id="MobiDB-lite"/>
    </source>
</evidence>
<gene>
    <name evidence="2" type="ORF">GWI33_015247</name>
</gene>
<evidence type="ECO:0000313" key="2">
    <source>
        <dbReference type="EMBL" id="KAF7271949.1"/>
    </source>
</evidence>
<name>A0A834MBM4_RHYFE</name>
<keyword evidence="3" id="KW-1185">Reference proteome</keyword>
<dbReference type="Proteomes" id="UP000625711">
    <property type="component" value="Unassembled WGS sequence"/>
</dbReference>
<accession>A0A834MBM4</accession>
<evidence type="ECO:0000313" key="3">
    <source>
        <dbReference type="Proteomes" id="UP000625711"/>
    </source>
</evidence>
<reference evidence="2" key="1">
    <citation type="submission" date="2020-08" db="EMBL/GenBank/DDBJ databases">
        <title>Genome sequencing and assembly of the red palm weevil Rhynchophorus ferrugineus.</title>
        <authorList>
            <person name="Dias G.B."/>
            <person name="Bergman C.M."/>
            <person name="Manee M."/>
        </authorList>
    </citation>
    <scope>NUCLEOTIDE SEQUENCE</scope>
    <source>
        <strain evidence="2">AA-2017</strain>
        <tissue evidence="2">Whole larva</tissue>
    </source>
</reference>